<evidence type="ECO:0000313" key="3">
    <source>
        <dbReference type="EMBL" id="MDB0851578.1"/>
    </source>
</evidence>
<sequence length="94" mass="10898">MKLMIWGGNLALTGGDIFAFPDWKEVIRKVGQYGFTPLLSTKIPLKEDDIYFLKESGIKFLQFSLDSIFTSTLQTMVRVKEDYIDNVKQMFEYS</sequence>
<dbReference type="RefSeq" id="WP_171030612.1">
    <property type="nucleotide sequence ID" value="NZ_BAABYE010000001.1"/>
</dbReference>
<name>A0A6N2SEW1_PHOVU</name>
<reference evidence="5" key="5">
    <citation type="submission" date="2023-10" db="EMBL/GenBank/DDBJ databases">
        <title>Genome of potential pathogenic bacteria in Crohn's disease.</title>
        <authorList>
            <person name="Rodriguez-Palacios A."/>
        </authorList>
    </citation>
    <scope>NUCLEOTIDE SEQUENCE</scope>
    <source>
        <strain evidence="5">CavFT-hAR107</strain>
    </source>
</reference>
<dbReference type="EMBL" id="JAKNGO010000005">
    <property type="protein sequence ID" value="MCG4687768.1"/>
    <property type="molecule type" value="Genomic_DNA"/>
</dbReference>
<dbReference type="EMBL" id="JAQKEI010000009">
    <property type="protein sequence ID" value="MDB0851578.1"/>
    <property type="molecule type" value="Genomic_DNA"/>
</dbReference>
<dbReference type="Proteomes" id="UP001181239">
    <property type="component" value="Unassembled WGS sequence"/>
</dbReference>
<reference evidence="1" key="3">
    <citation type="submission" date="2022-01" db="EMBL/GenBank/DDBJ databases">
        <authorList>
            <person name="Mingchao X."/>
        </authorList>
    </citation>
    <scope>NUCLEOTIDE SEQUENCE</scope>
    <source>
        <strain evidence="1">Bv4372</strain>
    </source>
</reference>
<dbReference type="Proteomes" id="UP001201179">
    <property type="component" value="Unassembled WGS sequence"/>
</dbReference>
<organism evidence="6">
    <name type="scientific">Phocaeicola vulgatus</name>
    <name type="common">Bacteroides vulgatus</name>
    <dbReference type="NCBI Taxonomy" id="821"/>
    <lineage>
        <taxon>Bacteria</taxon>
        <taxon>Pseudomonadati</taxon>
        <taxon>Bacteroidota</taxon>
        <taxon>Bacteroidia</taxon>
        <taxon>Bacteroidales</taxon>
        <taxon>Bacteroidaceae</taxon>
        <taxon>Phocaeicola</taxon>
    </lineage>
</organism>
<evidence type="ECO:0000313" key="5">
    <source>
        <dbReference type="EMBL" id="MDU0251336.1"/>
    </source>
</evidence>
<dbReference type="AlphaFoldDB" id="A0A6N2SEW1"/>
<protein>
    <submittedName>
        <fullName evidence="6">Uncharacterized protein</fullName>
    </submittedName>
</protein>
<dbReference type="EMBL" id="JAWDHD010000013">
    <property type="protein sequence ID" value="MDU0251336.1"/>
    <property type="molecule type" value="Genomic_DNA"/>
</dbReference>
<dbReference type="EMBL" id="CACRTA010000013">
    <property type="protein sequence ID" value="VYS91927.1"/>
    <property type="molecule type" value="Genomic_DNA"/>
</dbReference>
<dbReference type="EMBL" id="JAKKWZ010000002">
    <property type="protein sequence ID" value="MCG0338753.1"/>
    <property type="molecule type" value="Genomic_DNA"/>
</dbReference>
<accession>A0A6N2SEW1</accession>
<reference evidence="2" key="2">
    <citation type="submission" date="2022-01" db="EMBL/GenBank/DDBJ databases">
        <title>Collection of gut derived symbiotic bacterial strains cultured from healthy donors.</title>
        <authorList>
            <person name="Lin H."/>
            <person name="Kohout C."/>
            <person name="Waligurski E."/>
            <person name="Pamer E.G."/>
        </authorList>
    </citation>
    <scope>NUCLEOTIDE SEQUENCE</scope>
    <source>
        <strain evidence="2">DFI.6.72</strain>
    </source>
</reference>
<evidence type="ECO:0000313" key="1">
    <source>
        <dbReference type="EMBL" id="MCG0338753.1"/>
    </source>
</evidence>
<dbReference type="EMBL" id="JAWDET010000006">
    <property type="protein sequence ID" value="MDU0239488.1"/>
    <property type="molecule type" value="Genomic_DNA"/>
</dbReference>
<dbReference type="Proteomes" id="UP001200843">
    <property type="component" value="Unassembled WGS sequence"/>
</dbReference>
<proteinExistence type="predicted"/>
<evidence type="ECO:0000313" key="4">
    <source>
        <dbReference type="EMBL" id="MDU0239488.1"/>
    </source>
</evidence>
<dbReference type="Gene3D" id="3.20.20.70">
    <property type="entry name" value="Aldolase class I"/>
    <property type="match status" value="1"/>
</dbReference>
<evidence type="ECO:0000313" key="2">
    <source>
        <dbReference type="EMBL" id="MCG4687768.1"/>
    </source>
</evidence>
<dbReference type="Proteomes" id="UP001210999">
    <property type="component" value="Unassembled WGS sequence"/>
</dbReference>
<gene>
    <name evidence="6" type="ORF">BVLFYP11_01186</name>
    <name evidence="2" type="ORF">L0N01_03985</name>
    <name evidence="1" type="ORF">L4X52_01920</name>
    <name evidence="3" type="ORF">PL594_08680</name>
    <name evidence="4" type="ORF">RVH43_02240</name>
    <name evidence="5" type="ORF">RVY68_22430</name>
</gene>
<dbReference type="InterPro" id="IPR058240">
    <property type="entry name" value="rSAM_sf"/>
</dbReference>
<reference evidence="3" key="4">
    <citation type="submission" date="2023-01" db="EMBL/GenBank/DDBJ databases">
        <title>Human gut microbiome strain richness.</title>
        <authorList>
            <person name="Chen-Liaw A."/>
        </authorList>
    </citation>
    <scope>NUCLEOTIDE SEQUENCE</scope>
    <source>
        <strain evidence="3">H9_m1001271B151109d0_201107</strain>
    </source>
</reference>
<dbReference type="SUPFAM" id="SSF102114">
    <property type="entry name" value="Radical SAM enzymes"/>
    <property type="match status" value="1"/>
</dbReference>
<evidence type="ECO:0000313" key="6">
    <source>
        <dbReference type="EMBL" id="VYS91927.1"/>
    </source>
</evidence>
<dbReference type="Proteomes" id="UP001181258">
    <property type="component" value="Unassembled WGS sequence"/>
</dbReference>
<dbReference type="InterPro" id="IPR013785">
    <property type="entry name" value="Aldolase_TIM"/>
</dbReference>
<reference evidence="6" key="1">
    <citation type="submission" date="2019-11" db="EMBL/GenBank/DDBJ databases">
        <authorList>
            <person name="Feng L."/>
        </authorList>
    </citation>
    <scope>NUCLEOTIDE SEQUENCE</scope>
    <source>
        <strain evidence="6">BvulgatusLFYP11</strain>
    </source>
</reference>
<reference evidence="4" key="6">
    <citation type="submission" date="2023-10" db="EMBL/GenBank/DDBJ databases">
        <title>Genome of Potential pathogenic bacteria in Crohn's disease.</title>
        <authorList>
            <person name="Rodriguez-Palacios A."/>
        </authorList>
    </citation>
    <scope>NUCLEOTIDE SEQUENCE</scope>
    <source>
        <strain evidence="4">CavFT-hAR11</strain>
    </source>
</reference>